<keyword evidence="2" id="KW-1003">Cell membrane</keyword>
<evidence type="ECO:0000256" key="5">
    <source>
        <dbReference type="ARBA" id="ARBA00023180"/>
    </source>
</evidence>
<protein>
    <submittedName>
        <fullName evidence="10">Cadherin-1-like</fullName>
    </submittedName>
</protein>
<dbReference type="InParanoid" id="A0A6P7Y1A7"/>
<dbReference type="InterPro" id="IPR015919">
    <property type="entry name" value="Cadherin-like_sf"/>
</dbReference>
<evidence type="ECO:0000313" key="9">
    <source>
        <dbReference type="Proteomes" id="UP000515156"/>
    </source>
</evidence>
<keyword evidence="7" id="KW-0732">Signal</keyword>
<dbReference type="Proteomes" id="UP000515156">
    <property type="component" value="Chromosome 5"/>
</dbReference>
<dbReference type="GO" id="GO:0005509">
    <property type="term" value="F:calcium ion binding"/>
    <property type="evidence" value="ECO:0007669"/>
    <property type="project" value="InterPro"/>
</dbReference>
<keyword evidence="3" id="KW-0130">Cell adhesion</keyword>
<reference evidence="10" key="1">
    <citation type="submission" date="2025-08" db="UniProtKB">
        <authorList>
            <consortium name="RefSeq"/>
        </authorList>
    </citation>
    <scope>IDENTIFICATION</scope>
</reference>
<dbReference type="RefSeq" id="XP_030058618.1">
    <property type="nucleotide sequence ID" value="XM_030202758.1"/>
</dbReference>
<evidence type="ECO:0000256" key="2">
    <source>
        <dbReference type="ARBA" id="ARBA00022475"/>
    </source>
</evidence>
<feature type="domain" description="Cadherin prodomain" evidence="8">
    <location>
        <begin position="26"/>
        <end position="115"/>
    </location>
</feature>
<keyword evidence="9" id="KW-1185">Reference proteome</keyword>
<organism evidence="9 10">
    <name type="scientific">Microcaecilia unicolor</name>
    <dbReference type="NCBI Taxonomy" id="1415580"/>
    <lineage>
        <taxon>Eukaryota</taxon>
        <taxon>Metazoa</taxon>
        <taxon>Chordata</taxon>
        <taxon>Craniata</taxon>
        <taxon>Vertebrata</taxon>
        <taxon>Euteleostomi</taxon>
        <taxon>Amphibia</taxon>
        <taxon>Gymnophiona</taxon>
        <taxon>Siphonopidae</taxon>
        <taxon>Microcaecilia</taxon>
    </lineage>
</organism>
<dbReference type="FunFam" id="2.60.40.60:FF:000191">
    <property type="entry name" value="Cadherin 1"/>
    <property type="match status" value="1"/>
</dbReference>
<evidence type="ECO:0000256" key="6">
    <source>
        <dbReference type="SAM" id="MobiDB-lite"/>
    </source>
</evidence>
<dbReference type="SMART" id="SM01055">
    <property type="entry name" value="Cadherin_pro"/>
    <property type="match status" value="1"/>
</dbReference>
<evidence type="ECO:0000256" key="7">
    <source>
        <dbReference type="SAM" id="SignalP"/>
    </source>
</evidence>
<accession>A0A6P7Y1A7</accession>
<evidence type="ECO:0000256" key="1">
    <source>
        <dbReference type="ARBA" id="ARBA00004236"/>
    </source>
</evidence>
<sequence length="145" mass="16301">MMTLFQLGLLFFLIQVAEGVSKETRPCEPGFSSESYVFTVTRMTLERGRVLGKVHFDDCSGRMQAPYDAGDSRVRVLPNGRLVVKRPMRLHEGQHSFPIYAWASSGKKFSAKVVIQNRQDSSPVGQGEMPVMTQPESRPGPRRQN</sequence>
<gene>
    <name evidence="10" type="primary">LOC115469957</name>
</gene>
<dbReference type="Pfam" id="PF08758">
    <property type="entry name" value="Cadherin_pro"/>
    <property type="match status" value="1"/>
</dbReference>
<keyword evidence="5" id="KW-0325">Glycoprotein</keyword>
<name>A0A6P7Y1A7_9AMPH</name>
<dbReference type="GO" id="GO:0005886">
    <property type="term" value="C:plasma membrane"/>
    <property type="evidence" value="ECO:0007669"/>
    <property type="project" value="UniProtKB-SubCell"/>
</dbReference>
<dbReference type="Gene3D" id="2.60.40.60">
    <property type="entry name" value="Cadherins"/>
    <property type="match status" value="1"/>
</dbReference>
<proteinExistence type="predicted"/>
<evidence type="ECO:0000256" key="4">
    <source>
        <dbReference type="ARBA" id="ARBA00023136"/>
    </source>
</evidence>
<feature type="signal peptide" evidence="7">
    <location>
        <begin position="1"/>
        <end position="19"/>
    </location>
</feature>
<dbReference type="SUPFAM" id="SSF49313">
    <property type="entry name" value="Cadherin-like"/>
    <property type="match status" value="1"/>
</dbReference>
<dbReference type="InterPro" id="IPR014868">
    <property type="entry name" value="Cadherin_pro_dom"/>
</dbReference>
<evidence type="ECO:0000256" key="3">
    <source>
        <dbReference type="ARBA" id="ARBA00022889"/>
    </source>
</evidence>
<dbReference type="GeneID" id="115469957"/>
<feature type="chain" id="PRO_5028110341" evidence="7">
    <location>
        <begin position="20"/>
        <end position="145"/>
    </location>
</feature>
<keyword evidence="4" id="KW-0472">Membrane</keyword>
<evidence type="ECO:0000313" key="10">
    <source>
        <dbReference type="RefSeq" id="XP_030058618.1"/>
    </source>
</evidence>
<dbReference type="AlphaFoldDB" id="A0A6P7Y1A7"/>
<dbReference type="GO" id="GO:0007155">
    <property type="term" value="P:cell adhesion"/>
    <property type="evidence" value="ECO:0007669"/>
    <property type="project" value="UniProtKB-KW"/>
</dbReference>
<evidence type="ECO:0000259" key="8">
    <source>
        <dbReference type="SMART" id="SM01055"/>
    </source>
</evidence>
<feature type="region of interest" description="Disordered" evidence="6">
    <location>
        <begin position="118"/>
        <end position="145"/>
    </location>
</feature>
<dbReference type="KEGG" id="muo:115469957"/>
<dbReference type="OrthoDB" id="10265230at2759"/>
<comment type="subcellular location">
    <subcellularLocation>
        <location evidence="1">Cell membrane</location>
    </subcellularLocation>
</comment>